<proteinExistence type="predicted"/>
<reference evidence="2 3" key="1">
    <citation type="submission" date="2019-07" db="EMBL/GenBank/DDBJ databases">
        <title>Whole genome shotgun sequence of Cellulomonas soli NBRC 109434.</title>
        <authorList>
            <person name="Hosoyama A."/>
            <person name="Uohara A."/>
            <person name="Ohji S."/>
            <person name="Ichikawa N."/>
        </authorList>
    </citation>
    <scope>NUCLEOTIDE SEQUENCE [LARGE SCALE GENOMIC DNA]</scope>
    <source>
        <strain evidence="2 3">NBRC 109434</strain>
    </source>
</reference>
<gene>
    <name evidence="2" type="ORF">CSO01_38340</name>
</gene>
<dbReference type="Proteomes" id="UP000321798">
    <property type="component" value="Unassembled WGS sequence"/>
</dbReference>
<feature type="domain" description="Aminoglycoside phosphotransferase" evidence="1">
    <location>
        <begin position="80"/>
        <end position="245"/>
    </location>
</feature>
<keyword evidence="3" id="KW-1185">Reference proteome</keyword>
<dbReference type="SUPFAM" id="SSF56112">
    <property type="entry name" value="Protein kinase-like (PK-like)"/>
    <property type="match status" value="1"/>
</dbReference>
<name>A0A512PIT1_9CELL</name>
<dbReference type="RefSeq" id="WP_218866519.1">
    <property type="nucleotide sequence ID" value="NZ_BAABBJ010000017.1"/>
</dbReference>
<sequence>MRSGAFDRLTDVQRMRLGRWLPGAVLDADLSRGLIETTVLRVRAAGGLCVVKAGGALDSHIAREIRAHRSWLAPWVSAGRAPVLLHHDVDAKVLVTRWLPGRLVLHDPAADDPKVYEQAGRLLAALHAVEQRVDPTYESRENARCRRWLASPHLIAPRDVARIGELVASWPEPSAVLVPTHGDWQPRNWLVHEGEVRVIDLGRADMRPAATDLDRLAARDFRRDPALEAAFLLGYGEDPREPEAWGRTQVREAVATAAWAHQVGDEAFEREGLRRVAEALASASTDP</sequence>
<organism evidence="2 3">
    <name type="scientific">Cellulomonas soli</name>
    <dbReference type="NCBI Taxonomy" id="931535"/>
    <lineage>
        <taxon>Bacteria</taxon>
        <taxon>Bacillati</taxon>
        <taxon>Actinomycetota</taxon>
        <taxon>Actinomycetes</taxon>
        <taxon>Micrococcales</taxon>
        <taxon>Cellulomonadaceae</taxon>
        <taxon>Cellulomonas</taxon>
    </lineage>
</organism>
<dbReference type="EMBL" id="BKAL01000023">
    <property type="protein sequence ID" value="GEP71119.1"/>
    <property type="molecule type" value="Genomic_DNA"/>
</dbReference>
<dbReference type="Pfam" id="PF01636">
    <property type="entry name" value="APH"/>
    <property type="match status" value="1"/>
</dbReference>
<dbReference type="Gene3D" id="3.90.1200.10">
    <property type="match status" value="1"/>
</dbReference>
<comment type="caution">
    <text evidence="2">The sequence shown here is derived from an EMBL/GenBank/DDBJ whole genome shotgun (WGS) entry which is preliminary data.</text>
</comment>
<evidence type="ECO:0000259" key="1">
    <source>
        <dbReference type="Pfam" id="PF01636"/>
    </source>
</evidence>
<accession>A0A512PIT1</accession>
<protein>
    <recommendedName>
        <fullName evidence="1">Aminoglycoside phosphotransferase domain-containing protein</fullName>
    </recommendedName>
</protein>
<evidence type="ECO:0000313" key="2">
    <source>
        <dbReference type="EMBL" id="GEP71119.1"/>
    </source>
</evidence>
<evidence type="ECO:0000313" key="3">
    <source>
        <dbReference type="Proteomes" id="UP000321798"/>
    </source>
</evidence>
<dbReference type="AlphaFoldDB" id="A0A512PIT1"/>
<dbReference type="InterPro" id="IPR011009">
    <property type="entry name" value="Kinase-like_dom_sf"/>
</dbReference>
<dbReference type="InterPro" id="IPR002575">
    <property type="entry name" value="Aminoglycoside_PTrfase"/>
</dbReference>